<sequence length="53" mass="6279">MADNIYKFRRIKWGDPRKMSVLVEDLTTRKRPWMFILLACLVSAVTFTIVYLA</sequence>
<organism evidence="2 3">
    <name type="scientific">Pseudaminobacter salicylatoxidans</name>
    <dbReference type="NCBI Taxonomy" id="93369"/>
    <lineage>
        <taxon>Bacteria</taxon>
        <taxon>Pseudomonadati</taxon>
        <taxon>Pseudomonadota</taxon>
        <taxon>Alphaproteobacteria</taxon>
        <taxon>Hyphomicrobiales</taxon>
        <taxon>Phyllobacteriaceae</taxon>
        <taxon>Pseudaminobacter</taxon>
    </lineage>
</organism>
<accession>A0A316BZT5</accession>
<feature type="transmembrane region" description="Helical" evidence="1">
    <location>
        <begin position="33"/>
        <end position="52"/>
    </location>
</feature>
<protein>
    <submittedName>
        <fullName evidence="2">Uncharacterized protein</fullName>
    </submittedName>
</protein>
<name>A0A316BZT5_PSESE</name>
<dbReference type="AlphaFoldDB" id="A0A316BZT5"/>
<keyword evidence="3" id="KW-1185">Reference proteome</keyword>
<keyword evidence="1" id="KW-0812">Transmembrane</keyword>
<keyword evidence="1" id="KW-0472">Membrane</keyword>
<reference evidence="2 3" key="1">
    <citation type="submission" date="2018-05" db="EMBL/GenBank/DDBJ databases">
        <title>Genomic Encyclopedia of Type Strains, Phase IV (KMG-IV): sequencing the most valuable type-strain genomes for metagenomic binning, comparative biology and taxonomic classification.</title>
        <authorList>
            <person name="Goeker M."/>
        </authorList>
    </citation>
    <scope>NUCLEOTIDE SEQUENCE [LARGE SCALE GENOMIC DNA]</scope>
    <source>
        <strain evidence="2 3">DSM 6986</strain>
    </source>
</reference>
<dbReference type="EMBL" id="QGGG01000012">
    <property type="protein sequence ID" value="PWJ80627.1"/>
    <property type="molecule type" value="Genomic_DNA"/>
</dbReference>
<proteinExistence type="predicted"/>
<evidence type="ECO:0000313" key="2">
    <source>
        <dbReference type="EMBL" id="PWJ80627.1"/>
    </source>
</evidence>
<gene>
    <name evidence="2" type="ORF">C7441_112169</name>
</gene>
<dbReference type="RefSeq" id="WP_170125165.1">
    <property type="nucleotide sequence ID" value="NZ_QGGG01000012.1"/>
</dbReference>
<evidence type="ECO:0000313" key="3">
    <source>
        <dbReference type="Proteomes" id="UP000245396"/>
    </source>
</evidence>
<comment type="caution">
    <text evidence="2">The sequence shown here is derived from an EMBL/GenBank/DDBJ whole genome shotgun (WGS) entry which is preliminary data.</text>
</comment>
<evidence type="ECO:0000256" key="1">
    <source>
        <dbReference type="SAM" id="Phobius"/>
    </source>
</evidence>
<keyword evidence="1" id="KW-1133">Transmembrane helix</keyword>
<dbReference type="Proteomes" id="UP000245396">
    <property type="component" value="Unassembled WGS sequence"/>
</dbReference>